<reference evidence="2" key="1">
    <citation type="submission" date="2020-10" db="EMBL/GenBank/DDBJ databases">
        <authorList>
            <person name="Han B."/>
            <person name="Lu T."/>
            <person name="Zhao Q."/>
            <person name="Huang X."/>
            <person name="Zhao Y."/>
        </authorList>
    </citation>
    <scope>NUCLEOTIDE SEQUENCE</scope>
</reference>
<feature type="region of interest" description="Disordered" evidence="1">
    <location>
        <begin position="200"/>
        <end position="279"/>
    </location>
</feature>
<feature type="compositionally biased region" description="Acidic residues" evidence="1">
    <location>
        <begin position="213"/>
        <end position="267"/>
    </location>
</feature>
<feature type="region of interest" description="Disordered" evidence="1">
    <location>
        <begin position="1"/>
        <end position="27"/>
    </location>
</feature>
<comment type="caution">
    <text evidence="2">The sequence shown here is derived from an EMBL/GenBank/DDBJ whole genome shotgun (WGS) entry which is preliminary data.</text>
</comment>
<name>A0A811RAU8_9POAL</name>
<accession>A0A811RAU8</accession>
<feature type="compositionally biased region" description="Gly residues" evidence="1">
    <location>
        <begin position="1"/>
        <end position="19"/>
    </location>
</feature>
<keyword evidence="3" id="KW-1185">Reference proteome</keyword>
<dbReference type="EMBL" id="CAJGYO010000014">
    <property type="protein sequence ID" value="CAD6267143.1"/>
    <property type="molecule type" value="Genomic_DNA"/>
</dbReference>
<dbReference type="Proteomes" id="UP000604825">
    <property type="component" value="Unassembled WGS sequence"/>
</dbReference>
<organism evidence="2 3">
    <name type="scientific">Miscanthus lutarioriparius</name>
    <dbReference type="NCBI Taxonomy" id="422564"/>
    <lineage>
        <taxon>Eukaryota</taxon>
        <taxon>Viridiplantae</taxon>
        <taxon>Streptophyta</taxon>
        <taxon>Embryophyta</taxon>
        <taxon>Tracheophyta</taxon>
        <taxon>Spermatophyta</taxon>
        <taxon>Magnoliopsida</taxon>
        <taxon>Liliopsida</taxon>
        <taxon>Poales</taxon>
        <taxon>Poaceae</taxon>
        <taxon>PACMAD clade</taxon>
        <taxon>Panicoideae</taxon>
        <taxon>Andropogonodae</taxon>
        <taxon>Andropogoneae</taxon>
        <taxon>Saccharinae</taxon>
        <taxon>Miscanthus</taxon>
    </lineage>
</organism>
<gene>
    <name evidence="2" type="ORF">NCGR_LOCUS50448</name>
</gene>
<evidence type="ECO:0000313" key="2">
    <source>
        <dbReference type="EMBL" id="CAD6267143.1"/>
    </source>
</evidence>
<evidence type="ECO:0000256" key="1">
    <source>
        <dbReference type="SAM" id="MobiDB-lite"/>
    </source>
</evidence>
<protein>
    <submittedName>
        <fullName evidence="2">Uncharacterized protein</fullName>
    </submittedName>
</protein>
<evidence type="ECO:0000313" key="3">
    <source>
        <dbReference type="Proteomes" id="UP000604825"/>
    </source>
</evidence>
<proteinExistence type="predicted"/>
<dbReference type="AlphaFoldDB" id="A0A811RAU8"/>
<sequence length="288" mass="31110">MELPGSGGVGGSPLAGNPGGLSSSAGAGMGGGASGSCGWQWAVEEEASGASRRLSRYWSFLLLDLAFMADAPGTIFSMSRAAAFMAEDEYTAKSQAAHPEGLEQHELDGQILYDLSGALHHGRLAIANGAVKLADVRAAAKKKNPASSNVASYRRMAKDNRNLRHANRCLHERLNQIGELNNDLILEVPENHKRRLAALQANLPTSSSHVGEDLDGEDMDGEDEEDMDGSYMEGEDTEEDMNEEDIYEEDEGDEEDEEDRDEEDIDDNNGGSNAGSYIDDFCDLGYIW</sequence>